<organism evidence="2">
    <name type="scientific">Mycobacterium xenopi 4042</name>
    <dbReference type="NCBI Taxonomy" id="1299334"/>
    <lineage>
        <taxon>Bacteria</taxon>
        <taxon>Bacillati</taxon>
        <taxon>Actinomycetota</taxon>
        <taxon>Actinomycetes</taxon>
        <taxon>Mycobacteriales</taxon>
        <taxon>Mycobacteriaceae</taxon>
        <taxon>Mycobacterium</taxon>
    </lineage>
</organism>
<protein>
    <submittedName>
        <fullName evidence="2">Uncharacterized protein</fullName>
    </submittedName>
</protein>
<dbReference type="Pfam" id="PF01944">
    <property type="entry name" value="SpoIIM"/>
    <property type="match status" value="1"/>
</dbReference>
<evidence type="ECO:0000256" key="1">
    <source>
        <dbReference type="SAM" id="Phobius"/>
    </source>
</evidence>
<dbReference type="InterPro" id="IPR002798">
    <property type="entry name" value="SpoIIM-like"/>
</dbReference>
<comment type="caution">
    <text evidence="2">The sequence shown here is derived from an EMBL/GenBank/DDBJ whole genome shotgun (WGS) entry which is preliminary data.</text>
</comment>
<keyword evidence="1" id="KW-0812">Transmembrane</keyword>
<proteinExistence type="predicted"/>
<keyword evidence="1" id="KW-1133">Transmembrane helix</keyword>
<sequence>MWVNNAWVAAKCVAFAVLLGVPIPFVLFQNAANLGVAAGLMFAAGKGPIMLGLLLPHGLLELTAVSSRPPRACGWAGQ</sequence>
<accession>X8EF34</accession>
<keyword evidence="1" id="KW-0472">Membrane</keyword>
<feature type="transmembrane region" description="Helical" evidence="1">
    <location>
        <begin position="6"/>
        <end position="27"/>
    </location>
</feature>
<name>X8EF34_MYCXE</name>
<dbReference type="EMBL" id="JAOB01000004">
    <property type="protein sequence ID" value="EUA78618.1"/>
    <property type="molecule type" value="Genomic_DNA"/>
</dbReference>
<dbReference type="PANTHER" id="PTHR35337:SF1">
    <property type="entry name" value="SLR1478 PROTEIN"/>
    <property type="match status" value="1"/>
</dbReference>
<gene>
    <name evidence="2" type="ORF">I553_2908</name>
</gene>
<dbReference type="AlphaFoldDB" id="X8EF34"/>
<dbReference type="PANTHER" id="PTHR35337">
    <property type="entry name" value="SLR1478 PROTEIN"/>
    <property type="match status" value="1"/>
</dbReference>
<feature type="transmembrane region" description="Helical" evidence="1">
    <location>
        <begin position="34"/>
        <end position="55"/>
    </location>
</feature>
<dbReference type="PATRIC" id="fig|1299334.3.peg.150"/>
<evidence type="ECO:0000313" key="2">
    <source>
        <dbReference type="EMBL" id="EUA78618.1"/>
    </source>
</evidence>
<reference evidence="2" key="1">
    <citation type="submission" date="2014-01" db="EMBL/GenBank/DDBJ databases">
        <authorList>
            <person name="Brown-Elliot B."/>
            <person name="Wallace R."/>
            <person name="Lenaerts A."/>
            <person name="Ordway D."/>
            <person name="DeGroote M.A."/>
            <person name="Parker T."/>
            <person name="Sizemore C."/>
            <person name="Tallon L.J."/>
            <person name="Sadzewicz L.K."/>
            <person name="Sengamalay N."/>
            <person name="Fraser C.M."/>
            <person name="Hine E."/>
            <person name="Shefchek K.A."/>
            <person name="Das S.P."/>
            <person name="Tettelin H."/>
        </authorList>
    </citation>
    <scope>NUCLEOTIDE SEQUENCE [LARGE SCALE GENOMIC DNA]</scope>
    <source>
        <strain evidence="2">4042</strain>
    </source>
</reference>